<feature type="compositionally biased region" description="Low complexity" evidence="1">
    <location>
        <begin position="131"/>
        <end position="142"/>
    </location>
</feature>
<reference evidence="2" key="1">
    <citation type="submission" date="2013-08" db="EMBL/GenBank/DDBJ databases">
        <title>Oryza genome evolution.</title>
        <authorList>
            <person name="Wing R.A."/>
            <person name="Panaud O."/>
            <person name="Oliveira A.C."/>
        </authorList>
    </citation>
    <scope>NUCLEOTIDE SEQUENCE</scope>
</reference>
<reference evidence="2" key="3">
    <citation type="submission" date="2018-05" db="EMBL/GenBank/DDBJ databases">
        <title>OgluRS3 (Oryza glumaepatula Reference Sequence Version 3).</title>
        <authorList>
            <person name="Zhang J."/>
            <person name="Kudrna D."/>
            <person name="Lee S."/>
            <person name="Talag J."/>
            <person name="Welchert J."/>
            <person name="Wing R.A."/>
        </authorList>
    </citation>
    <scope>NUCLEOTIDE SEQUENCE [LARGE SCALE GENOMIC DNA]</scope>
</reference>
<keyword evidence="3" id="KW-1185">Reference proteome</keyword>
<proteinExistence type="predicted"/>
<dbReference type="HOGENOM" id="CLU_1216402_0_0_1"/>
<protein>
    <submittedName>
        <fullName evidence="2">Uncharacterized protein</fullName>
    </submittedName>
</protein>
<organism evidence="2">
    <name type="scientific">Oryza glumipatula</name>
    <dbReference type="NCBI Taxonomy" id="40148"/>
    <lineage>
        <taxon>Eukaryota</taxon>
        <taxon>Viridiplantae</taxon>
        <taxon>Streptophyta</taxon>
        <taxon>Embryophyta</taxon>
        <taxon>Tracheophyta</taxon>
        <taxon>Spermatophyta</taxon>
        <taxon>Magnoliopsida</taxon>
        <taxon>Liliopsida</taxon>
        <taxon>Poales</taxon>
        <taxon>Poaceae</taxon>
        <taxon>BOP clade</taxon>
        <taxon>Oryzoideae</taxon>
        <taxon>Oryzeae</taxon>
        <taxon>Oryzinae</taxon>
        <taxon>Oryza</taxon>
    </lineage>
</organism>
<evidence type="ECO:0000313" key="3">
    <source>
        <dbReference type="Proteomes" id="UP000026961"/>
    </source>
</evidence>
<feature type="compositionally biased region" description="Gly residues" evidence="1">
    <location>
        <begin position="118"/>
        <end position="130"/>
    </location>
</feature>
<reference evidence="2" key="2">
    <citation type="submission" date="2015-04" db="UniProtKB">
        <authorList>
            <consortium name="EnsemblPlants"/>
        </authorList>
    </citation>
    <scope>IDENTIFICATION</scope>
</reference>
<evidence type="ECO:0000256" key="1">
    <source>
        <dbReference type="SAM" id="MobiDB-lite"/>
    </source>
</evidence>
<accession>A0A0D9Y598</accession>
<feature type="compositionally biased region" description="Basic residues" evidence="1">
    <location>
        <begin position="171"/>
        <end position="213"/>
    </location>
</feature>
<feature type="region of interest" description="Disordered" evidence="1">
    <location>
        <begin position="1"/>
        <end position="25"/>
    </location>
</feature>
<sequence>MQEDGPPRGVLGRSRRARPCRSGTHPTCRLATAAAAAAPAAGWTFTLTRSPLPNHHANKHEVRAVDRLPSSPARIGSPYINPLARHRHGSNSPPPLDHHAQIDGLSDGGAPPPHPHARGGGGGRGGGGAVRAGDAADGAVHAVPRRRPRDDALRHLLRQPRRAQPDGPGPRRPRRRLQLRQGRRRRLPRRRLLPRLRPPRRLRPLHQLHHRPQHGLQPGYRGTENLRA</sequence>
<feature type="region of interest" description="Disordered" evidence="1">
    <location>
        <begin position="46"/>
        <end position="228"/>
    </location>
</feature>
<dbReference type="AlphaFoldDB" id="A0A0D9Y598"/>
<dbReference type="Gramene" id="OGLUM01G08570.1">
    <property type="protein sequence ID" value="OGLUM01G08570.1"/>
    <property type="gene ID" value="OGLUM01G08570"/>
</dbReference>
<dbReference type="EnsemblPlants" id="OGLUM01G08570.1">
    <property type="protein sequence ID" value="OGLUM01G08570.1"/>
    <property type="gene ID" value="OGLUM01G08570"/>
</dbReference>
<evidence type="ECO:0000313" key="2">
    <source>
        <dbReference type="EnsemblPlants" id="OGLUM01G08570.1"/>
    </source>
</evidence>
<name>A0A0D9Y598_9ORYZ</name>
<dbReference type="Proteomes" id="UP000026961">
    <property type="component" value="Chromosome 1"/>
</dbReference>